<sequence length="36" mass="4524">MFNKPFFKRGEVCKILFTQNTLHMREFREVARRYMV</sequence>
<protein>
    <submittedName>
        <fullName evidence="1">Uncharacterized protein</fullName>
    </submittedName>
</protein>
<name>A0A3P8G8B3_9TREM</name>
<gene>
    <name evidence="1" type="ORF">SMTD_LOCUS13298</name>
</gene>
<reference evidence="1 2" key="1">
    <citation type="submission" date="2018-11" db="EMBL/GenBank/DDBJ databases">
        <authorList>
            <consortium name="Pathogen Informatics"/>
        </authorList>
    </citation>
    <scope>NUCLEOTIDE SEQUENCE [LARGE SCALE GENOMIC DNA]</scope>
    <source>
        <strain>Denwood</strain>
        <strain evidence="2">Zambia</strain>
    </source>
</reference>
<dbReference type="EMBL" id="UZAL01033361">
    <property type="protein sequence ID" value="VDP63195.1"/>
    <property type="molecule type" value="Genomic_DNA"/>
</dbReference>
<dbReference type="Proteomes" id="UP000269396">
    <property type="component" value="Unassembled WGS sequence"/>
</dbReference>
<evidence type="ECO:0000313" key="2">
    <source>
        <dbReference type="Proteomes" id="UP000269396"/>
    </source>
</evidence>
<organism evidence="1 2">
    <name type="scientific">Schistosoma mattheei</name>
    <dbReference type="NCBI Taxonomy" id="31246"/>
    <lineage>
        <taxon>Eukaryota</taxon>
        <taxon>Metazoa</taxon>
        <taxon>Spiralia</taxon>
        <taxon>Lophotrochozoa</taxon>
        <taxon>Platyhelminthes</taxon>
        <taxon>Trematoda</taxon>
        <taxon>Digenea</taxon>
        <taxon>Strigeidida</taxon>
        <taxon>Schistosomatoidea</taxon>
        <taxon>Schistosomatidae</taxon>
        <taxon>Schistosoma</taxon>
    </lineage>
</organism>
<keyword evidence="2" id="KW-1185">Reference proteome</keyword>
<dbReference type="AlphaFoldDB" id="A0A3P8G8B3"/>
<evidence type="ECO:0000313" key="1">
    <source>
        <dbReference type="EMBL" id="VDP63195.1"/>
    </source>
</evidence>
<accession>A0A3P8G8B3</accession>
<proteinExistence type="predicted"/>